<gene>
    <name evidence="1" type="ORF">PSON_ATCC_30995.1.T0220099</name>
</gene>
<organism evidence="1 2">
    <name type="scientific">Paramecium sonneborni</name>
    <dbReference type="NCBI Taxonomy" id="65129"/>
    <lineage>
        <taxon>Eukaryota</taxon>
        <taxon>Sar</taxon>
        <taxon>Alveolata</taxon>
        <taxon>Ciliophora</taxon>
        <taxon>Intramacronucleata</taxon>
        <taxon>Oligohymenophorea</taxon>
        <taxon>Peniculida</taxon>
        <taxon>Parameciidae</taxon>
        <taxon>Paramecium</taxon>
    </lineage>
</organism>
<evidence type="ECO:0000313" key="1">
    <source>
        <dbReference type="EMBL" id="CAD8066819.1"/>
    </source>
</evidence>
<name>A0A8S1LJ68_9CILI</name>
<comment type="caution">
    <text evidence="1">The sequence shown here is derived from an EMBL/GenBank/DDBJ whole genome shotgun (WGS) entry which is preliminary data.</text>
</comment>
<sequence>MSNLQILKKFVMIWVIIQQNLIKIMIKQTIEQMVKDFYKQEEQEMKINLEICEKFKYKKEQIQQINLRSNRYYFKKIYNKKYMFKLKLNQIQIKMKNCLIIFQSFKKDRQDNLFEYFLLNIIFLKQIIFYI</sequence>
<proteinExistence type="predicted"/>
<dbReference type="Proteomes" id="UP000692954">
    <property type="component" value="Unassembled WGS sequence"/>
</dbReference>
<protein>
    <submittedName>
        <fullName evidence="1">Uncharacterized protein</fullName>
    </submittedName>
</protein>
<accession>A0A8S1LJ68</accession>
<dbReference type="EMBL" id="CAJJDN010000022">
    <property type="protein sequence ID" value="CAD8066819.1"/>
    <property type="molecule type" value="Genomic_DNA"/>
</dbReference>
<keyword evidence="2" id="KW-1185">Reference proteome</keyword>
<evidence type="ECO:0000313" key="2">
    <source>
        <dbReference type="Proteomes" id="UP000692954"/>
    </source>
</evidence>
<dbReference type="AlphaFoldDB" id="A0A8S1LJ68"/>
<reference evidence="1" key="1">
    <citation type="submission" date="2021-01" db="EMBL/GenBank/DDBJ databases">
        <authorList>
            <consortium name="Genoscope - CEA"/>
            <person name="William W."/>
        </authorList>
    </citation>
    <scope>NUCLEOTIDE SEQUENCE</scope>
</reference>